<evidence type="ECO:0000256" key="2">
    <source>
        <dbReference type="ARBA" id="ARBA00023015"/>
    </source>
</evidence>
<dbReference type="FunFam" id="3.40.190.290:FF:000001">
    <property type="entry name" value="Transcriptional regulator, LysR family"/>
    <property type="match status" value="1"/>
</dbReference>
<dbReference type="InterPro" id="IPR036388">
    <property type="entry name" value="WH-like_DNA-bd_sf"/>
</dbReference>
<dbReference type="GO" id="GO:0003700">
    <property type="term" value="F:DNA-binding transcription factor activity"/>
    <property type="evidence" value="ECO:0007669"/>
    <property type="project" value="InterPro"/>
</dbReference>
<dbReference type="Proteomes" id="UP000308430">
    <property type="component" value="Unassembled WGS sequence"/>
</dbReference>
<sequence>MDRIRAAQVFVAIAERGSLTKAAELLDMSRAMVTRHLAEMESWAGARLFHRSTRRIGLTAAGEATLARCREMLALAEQVPSAGEHGGSTLRGILRIACAPSLAQATLATAVARFLQRHPETAVVLQVDYQAVNLVGERIDLAIRITNHLEPGLIARRIGDCPSVVCASPDYLRRHGTPRRAEDLAEHNCLTYAYFGRSLWHFRRAGGTVGVPVGGNLSANDSLVLLHAALAGAGIVMQPAYSAAPWIASGELVALLPGETPQLLGIHALYASREYQPALLRAMLDHLAKWFGDDSRLAADAPGRTGLPHAPG</sequence>
<keyword evidence="2" id="KW-0805">Transcription regulation</keyword>
<dbReference type="FunFam" id="1.10.10.10:FF:000001">
    <property type="entry name" value="LysR family transcriptional regulator"/>
    <property type="match status" value="1"/>
</dbReference>
<name>A0A4S4B110_9RHOO</name>
<dbReference type="InterPro" id="IPR000847">
    <property type="entry name" value="LysR_HTH_N"/>
</dbReference>
<dbReference type="GO" id="GO:0043565">
    <property type="term" value="F:sequence-specific DNA binding"/>
    <property type="evidence" value="ECO:0007669"/>
    <property type="project" value="TreeGrafter"/>
</dbReference>
<dbReference type="PANTHER" id="PTHR30537">
    <property type="entry name" value="HTH-TYPE TRANSCRIPTIONAL REGULATOR"/>
    <property type="match status" value="1"/>
</dbReference>
<dbReference type="CDD" id="cd08422">
    <property type="entry name" value="PBP2_CrgA_like"/>
    <property type="match status" value="1"/>
</dbReference>
<protein>
    <submittedName>
        <fullName evidence="6">LysR family transcriptional regulator</fullName>
    </submittedName>
</protein>
<evidence type="ECO:0000256" key="3">
    <source>
        <dbReference type="ARBA" id="ARBA00023125"/>
    </source>
</evidence>
<accession>A0A4S4B110</accession>
<dbReference type="RefSeq" id="WP_136347142.1">
    <property type="nucleotide sequence ID" value="NZ_SSOC01000002.1"/>
</dbReference>
<evidence type="ECO:0000256" key="1">
    <source>
        <dbReference type="ARBA" id="ARBA00009437"/>
    </source>
</evidence>
<gene>
    <name evidence="6" type="ORF">E6C76_04865</name>
</gene>
<keyword evidence="3" id="KW-0238">DNA-binding</keyword>
<dbReference type="Pfam" id="PF03466">
    <property type="entry name" value="LysR_substrate"/>
    <property type="match status" value="1"/>
</dbReference>
<dbReference type="Pfam" id="PF00126">
    <property type="entry name" value="HTH_1"/>
    <property type="match status" value="1"/>
</dbReference>
<dbReference type="Gene3D" id="1.10.10.10">
    <property type="entry name" value="Winged helix-like DNA-binding domain superfamily/Winged helix DNA-binding domain"/>
    <property type="match status" value="1"/>
</dbReference>
<comment type="caution">
    <text evidence="6">The sequence shown here is derived from an EMBL/GenBank/DDBJ whole genome shotgun (WGS) entry which is preliminary data.</text>
</comment>
<dbReference type="AlphaFoldDB" id="A0A4S4B110"/>
<dbReference type="SUPFAM" id="SSF46785">
    <property type="entry name" value="Winged helix' DNA-binding domain"/>
    <property type="match status" value="1"/>
</dbReference>
<evidence type="ECO:0000259" key="5">
    <source>
        <dbReference type="PROSITE" id="PS50931"/>
    </source>
</evidence>
<dbReference type="Gene3D" id="3.40.190.290">
    <property type="match status" value="1"/>
</dbReference>
<evidence type="ECO:0000256" key="4">
    <source>
        <dbReference type="ARBA" id="ARBA00023163"/>
    </source>
</evidence>
<evidence type="ECO:0000313" key="7">
    <source>
        <dbReference type="Proteomes" id="UP000308430"/>
    </source>
</evidence>
<dbReference type="EMBL" id="SSOC01000002">
    <property type="protein sequence ID" value="THF66193.1"/>
    <property type="molecule type" value="Genomic_DNA"/>
</dbReference>
<reference evidence="6 7" key="1">
    <citation type="submission" date="2019-04" db="EMBL/GenBank/DDBJ databases">
        <title>Azoarcus nasutitermitis sp. nov. isolated from termite nest.</title>
        <authorList>
            <person name="Lin S.-Y."/>
            <person name="Hameed A."/>
            <person name="Hsu Y.-H."/>
            <person name="Young C.-C."/>
        </authorList>
    </citation>
    <scope>NUCLEOTIDE SEQUENCE [LARGE SCALE GENOMIC DNA]</scope>
    <source>
        <strain evidence="6 7">CC-YHH838</strain>
    </source>
</reference>
<evidence type="ECO:0000313" key="6">
    <source>
        <dbReference type="EMBL" id="THF66193.1"/>
    </source>
</evidence>
<feature type="domain" description="HTH lysR-type" evidence="5">
    <location>
        <begin position="1"/>
        <end position="59"/>
    </location>
</feature>
<proteinExistence type="inferred from homology"/>
<organism evidence="6 7">
    <name type="scientific">Pseudothauera nasutitermitis</name>
    <dbReference type="NCBI Taxonomy" id="2565930"/>
    <lineage>
        <taxon>Bacteria</taxon>
        <taxon>Pseudomonadati</taxon>
        <taxon>Pseudomonadota</taxon>
        <taxon>Betaproteobacteria</taxon>
        <taxon>Rhodocyclales</taxon>
        <taxon>Zoogloeaceae</taxon>
        <taxon>Pseudothauera</taxon>
    </lineage>
</organism>
<comment type="similarity">
    <text evidence="1">Belongs to the LysR transcriptional regulatory family.</text>
</comment>
<dbReference type="InterPro" id="IPR058163">
    <property type="entry name" value="LysR-type_TF_proteobact-type"/>
</dbReference>
<dbReference type="PANTHER" id="PTHR30537:SF35">
    <property type="entry name" value="TRANSCRIPTIONAL REGULATORY PROTEIN"/>
    <property type="match status" value="1"/>
</dbReference>
<dbReference type="PROSITE" id="PS50931">
    <property type="entry name" value="HTH_LYSR"/>
    <property type="match status" value="1"/>
</dbReference>
<dbReference type="GO" id="GO:0006351">
    <property type="term" value="P:DNA-templated transcription"/>
    <property type="evidence" value="ECO:0007669"/>
    <property type="project" value="TreeGrafter"/>
</dbReference>
<keyword evidence="4" id="KW-0804">Transcription</keyword>
<dbReference type="InterPro" id="IPR036390">
    <property type="entry name" value="WH_DNA-bd_sf"/>
</dbReference>
<keyword evidence="7" id="KW-1185">Reference proteome</keyword>
<dbReference type="OrthoDB" id="9786526at2"/>
<dbReference type="SUPFAM" id="SSF53850">
    <property type="entry name" value="Periplasmic binding protein-like II"/>
    <property type="match status" value="1"/>
</dbReference>
<dbReference type="InterPro" id="IPR005119">
    <property type="entry name" value="LysR_subst-bd"/>
</dbReference>